<evidence type="ECO:0000256" key="1">
    <source>
        <dbReference type="ARBA" id="ARBA00004167"/>
    </source>
</evidence>
<dbReference type="OrthoDB" id="9804152at2"/>
<protein>
    <submittedName>
        <fullName evidence="6">LemA family protein</fullName>
    </submittedName>
</protein>
<comment type="subcellular location">
    <subcellularLocation>
        <location evidence="1">Membrane</location>
        <topology evidence="1">Single-pass membrane protein</topology>
    </subcellularLocation>
</comment>
<keyword evidence="3" id="KW-0812">Transmembrane</keyword>
<keyword evidence="7" id="KW-1185">Reference proteome</keyword>
<evidence type="ECO:0000256" key="3">
    <source>
        <dbReference type="ARBA" id="ARBA00022692"/>
    </source>
</evidence>
<dbReference type="SUPFAM" id="SSF140478">
    <property type="entry name" value="LemA-like"/>
    <property type="match status" value="1"/>
</dbReference>
<reference evidence="6" key="1">
    <citation type="submission" date="2019-10" db="EMBL/GenBank/DDBJ databases">
        <authorList>
            <person name="Ross D.E."/>
            <person name="Gulliver D."/>
        </authorList>
    </citation>
    <scope>NUCLEOTIDE SEQUENCE</scope>
    <source>
        <strain evidence="6">DER-2019</strain>
    </source>
</reference>
<gene>
    <name evidence="6" type="ORF">GH810_04520</name>
</gene>
<dbReference type="EMBL" id="WJBD01000003">
    <property type="protein sequence ID" value="MBC3887568.1"/>
    <property type="molecule type" value="Genomic_DNA"/>
</dbReference>
<proteinExistence type="inferred from homology"/>
<dbReference type="Gene3D" id="1.20.1440.20">
    <property type="entry name" value="LemA-like domain"/>
    <property type="match status" value="1"/>
</dbReference>
<organism evidence="6 7">
    <name type="scientific">Acetobacterium paludosum</name>
    <dbReference type="NCBI Taxonomy" id="52693"/>
    <lineage>
        <taxon>Bacteria</taxon>
        <taxon>Bacillati</taxon>
        <taxon>Bacillota</taxon>
        <taxon>Clostridia</taxon>
        <taxon>Eubacteriales</taxon>
        <taxon>Eubacteriaceae</taxon>
        <taxon>Acetobacterium</taxon>
    </lineage>
</organism>
<evidence type="ECO:0000256" key="5">
    <source>
        <dbReference type="ARBA" id="ARBA00023136"/>
    </source>
</evidence>
<sequence length="185" mass="20751">MIALLIIIGLVVIIGLWLIVSRNSFVKIKNQVEEAFSTMDVYLKKRYDLIPNLVETVKGYATHESETFAKVTAARTAAMSATSIDEKIANENALSGTLKSLFAVAEAYPQLQANTNFLDLQQQLQSIENDIANSRKYYNATVRTMNTKVESFPSNIVANMFGFKKQPFFEVGAPEERENVQVKFN</sequence>
<dbReference type="InterPro" id="IPR023353">
    <property type="entry name" value="LemA-like_dom_sf"/>
</dbReference>
<dbReference type="Pfam" id="PF04011">
    <property type="entry name" value="LemA"/>
    <property type="match status" value="1"/>
</dbReference>
<accession>A0A923KW14</accession>
<comment type="caution">
    <text evidence="6">The sequence shown here is derived from an EMBL/GenBank/DDBJ whole genome shotgun (WGS) entry which is preliminary data.</text>
</comment>
<dbReference type="PANTHER" id="PTHR34478">
    <property type="entry name" value="PROTEIN LEMA"/>
    <property type="match status" value="1"/>
</dbReference>
<dbReference type="PANTHER" id="PTHR34478:SF2">
    <property type="entry name" value="MEMBRANE PROTEIN"/>
    <property type="match status" value="1"/>
</dbReference>
<evidence type="ECO:0000313" key="7">
    <source>
        <dbReference type="Proteomes" id="UP000616595"/>
    </source>
</evidence>
<dbReference type="GO" id="GO:0016020">
    <property type="term" value="C:membrane"/>
    <property type="evidence" value="ECO:0007669"/>
    <property type="project" value="UniProtKB-SubCell"/>
</dbReference>
<reference evidence="6" key="2">
    <citation type="submission" date="2020-10" db="EMBL/GenBank/DDBJ databases">
        <title>Comparative genomics of the Acetobacterium genus.</title>
        <authorList>
            <person name="Marshall C."/>
            <person name="May H."/>
            <person name="Norman S."/>
        </authorList>
    </citation>
    <scope>NUCLEOTIDE SEQUENCE</scope>
    <source>
        <strain evidence="6">DER-2019</strain>
    </source>
</reference>
<keyword evidence="5" id="KW-0472">Membrane</keyword>
<dbReference type="Proteomes" id="UP000616595">
    <property type="component" value="Unassembled WGS sequence"/>
</dbReference>
<comment type="similarity">
    <text evidence="2">Belongs to the LemA family.</text>
</comment>
<evidence type="ECO:0000256" key="2">
    <source>
        <dbReference type="ARBA" id="ARBA00008854"/>
    </source>
</evidence>
<dbReference type="AlphaFoldDB" id="A0A923KW14"/>
<name>A0A923KW14_9FIRM</name>
<keyword evidence="4" id="KW-1133">Transmembrane helix</keyword>
<evidence type="ECO:0000256" key="4">
    <source>
        <dbReference type="ARBA" id="ARBA00022989"/>
    </source>
</evidence>
<dbReference type="RefSeq" id="WP_148565939.1">
    <property type="nucleotide sequence ID" value="NZ_RXYA01000002.1"/>
</dbReference>
<dbReference type="InterPro" id="IPR007156">
    <property type="entry name" value="MamQ_LemA"/>
</dbReference>
<evidence type="ECO:0000313" key="6">
    <source>
        <dbReference type="EMBL" id="MBC3887568.1"/>
    </source>
</evidence>